<dbReference type="GO" id="GO:0004523">
    <property type="term" value="F:RNA-DNA hybrid ribonuclease activity"/>
    <property type="evidence" value="ECO:0007669"/>
    <property type="project" value="InterPro"/>
</dbReference>
<gene>
    <name evidence="3" type="ORF">Slati_2226300</name>
</gene>
<evidence type="ECO:0000313" key="3">
    <source>
        <dbReference type="EMBL" id="KAL0445036.1"/>
    </source>
</evidence>
<dbReference type="CDD" id="cd06222">
    <property type="entry name" value="RNase_H_like"/>
    <property type="match status" value="1"/>
</dbReference>
<dbReference type="InterPro" id="IPR036397">
    <property type="entry name" value="RNaseH_sf"/>
</dbReference>
<dbReference type="EMBL" id="JACGWN010000007">
    <property type="protein sequence ID" value="KAL0445036.1"/>
    <property type="molecule type" value="Genomic_DNA"/>
</dbReference>
<dbReference type="Pfam" id="PF13966">
    <property type="entry name" value="zf-RVT"/>
    <property type="match status" value="1"/>
</dbReference>
<dbReference type="InterPro" id="IPR002156">
    <property type="entry name" value="RNaseH_domain"/>
</dbReference>
<sequence length="471" mass="53359">MTVTNDVFIGWLGITCSSKLDGGLGFHNLEAFNLALLAKQLWRLLSRPDSLVSQVLKAKYFPRSHLLEARLGARPSYTWRSIWVALDLFRADCCWRIGTGHAVNIWQDPWIPRTPSFRIITPQPSNCPWMNVSNLLLTSTREWNEVVISALFWPEDRDYILQIPLSFSSVPDLLIWHYSPNGIFSVRSAYHLALSLDSPAGSSTGRWNSRVWRALWQAYIPNKAKVFMWRAIQNILPTASNLAKRLKSDSVVCPFCDFSAETPIHSLLYCSFARQVWALSGLRWSTLDSHDQSVEDWFAGLVLKLSPSDLHLVVMICWSLWWSRNLKLINKDYLLPLQGDGSGVIARDDSGSCVAWLSVRLKRGGNAELAEAFAAREPVRLARRYQWRHVIFEGDCSTLMQKFATIFPDFSMASPLIADVRSYCSLFETISFSLVLRSANSAADLLAKCALNQAGDFSCLPLDWVILFLET</sequence>
<protein>
    <submittedName>
        <fullName evidence="3">Mitochondrial protein</fullName>
    </submittedName>
</protein>
<dbReference type="PANTHER" id="PTHR47074:SF48">
    <property type="entry name" value="POLYNUCLEOTIDYL TRANSFERASE, RIBONUCLEASE H-LIKE SUPERFAMILY PROTEIN"/>
    <property type="match status" value="1"/>
</dbReference>
<dbReference type="GO" id="GO:0003676">
    <property type="term" value="F:nucleic acid binding"/>
    <property type="evidence" value="ECO:0007669"/>
    <property type="project" value="InterPro"/>
</dbReference>
<dbReference type="Gene3D" id="3.30.420.10">
    <property type="entry name" value="Ribonuclease H-like superfamily/Ribonuclease H"/>
    <property type="match status" value="1"/>
</dbReference>
<dbReference type="Pfam" id="PF13456">
    <property type="entry name" value="RVT_3"/>
    <property type="match status" value="1"/>
</dbReference>
<dbReference type="InterPro" id="IPR052929">
    <property type="entry name" value="RNase_H-like_EbsB-rel"/>
</dbReference>
<evidence type="ECO:0000259" key="1">
    <source>
        <dbReference type="Pfam" id="PF13456"/>
    </source>
</evidence>
<reference evidence="3" key="2">
    <citation type="journal article" date="2024" name="Plant">
        <title>Genomic evolution and insights into agronomic trait innovations of Sesamum species.</title>
        <authorList>
            <person name="Miao H."/>
            <person name="Wang L."/>
            <person name="Qu L."/>
            <person name="Liu H."/>
            <person name="Sun Y."/>
            <person name="Le M."/>
            <person name="Wang Q."/>
            <person name="Wei S."/>
            <person name="Zheng Y."/>
            <person name="Lin W."/>
            <person name="Duan Y."/>
            <person name="Cao H."/>
            <person name="Xiong S."/>
            <person name="Wang X."/>
            <person name="Wei L."/>
            <person name="Li C."/>
            <person name="Ma Q."/>
            <person name="Ju M."/>
            <person name="Zhao R."/>
            <person name="Li G."/>
            <person name="Mu C."/>
            <person name="Tian Q."/>
            <person name="Mei H."/>
            <person name="Zhang T."/>
            <person name="Gao T."/>
            <person name="Zhang H."/>
        </authorList>
    </citation>
    <scope>NUCLEOTIDE SEQUENCE</scope>
    <source>
        <strain evidence="3">KEN1</strain>
    </source>
</reference>
<dbReference type="InterPro" id="IPR026960">
    <property type="entry name" value="RVT-Znf"/>
</dbReference>
<accession>A0AAW2WW89</accession>
<proteinExistence type="predicted"/>
<evidence type="ECO:0000259" key="2">
    <source>
        <dbReference type="Pfam" id="PF13966"/>
    </source>
</evidence>
<dbReference type="AlphaFoldDB" id="A0AAW2WW89"/>
<name>A0AAW2WW89_9LAMI</name>
<reference evidence="3" key="1">
    <citation type="submission" date="2020-06" db="EMBL/GenBank/DDBJ databases">
        <authorList>
            <person name="Li T."/>
            <person name="Hu X."/>
            <person name="Zhang T."/>
            <person name="Song X."/>
            <person name="Zhang H."/>
            <person name="Dai N."/>
            <person name="Sheng W."/>
            <person name="Hou X."/>
            <person name="Wei L."/>
        </authorList>
    </citation>
    <scope>NUCLEOTIDE SEQUENCE</scope>
    <source>
        <strain evidence="3">KEN1</strain>
        <tissue evidence="3">Leaf</tissue>
    </source>
</reference>
<dbReference type="InterPro" id="IPR044730">
    <property type="entry name" value="RNase_H-like_dom_plant"/>
</dbReference>
<organism evidence="3">
    <name type="scientific">Sesamum latifolium</name>
    <dbReference type="NCBI Taxonomy" id="2727402"/>
    <lineage>
        <taxon>Eukaryota</taxon>
        <taxon>Viridiplantae</taxon>
        <taxon>Streptophyta</taxon>
        <taxon>Embryophyta</taxon>
        <taxon>Tracheophyta</taxon>
        <taxon>Spermatophyta</taxon>
        <taxon>Magnoliopsida</taxon>
        <taxon>eudicotyledons</taxon>
        <taxon>Gunneridae</taxon>
        <taxon>Pentapetalae</taxon>
        <taxon>asterids</taxon>
        <taxon>lamiids</taxon>
        <taxon>Lamiales</taxon>
        <taxon>Pedaliaceae</taxon>
        <taxon>Sesamum</taxon>
    </lineage>
</organism>
<dbReference type="PANTHER" id="PTHR47074">
    <property type="entry name" value="BNAC02G40300D PROTEIN"/>
    <property type="match status" value="1"/>
</dbReference>
<comment type="caution">
    <text evidence="3">The sequence shown here is derived from an EMBL/GenBank/DDBJ whole genome shotgun (WGS) entry which is preliminary data.</text>
</comment>
<feature type="domain" description="Reverse transcriptase zinc-binding" evidence="2">
    <location>
        <begin position="184"/>
        <end position="277"/>
    </location>
</feature>
<feature type="domain" description="RNase H type-1" evidence="1">
    <location>
        <begin position="341"/>
        <end position="449"/>
    </location>
</feature>